<dbReference type="PANTHER" id="PTHR45138:SF9">
    <property type="entry name" value="DIGUANYLATE CYCLASE DGCM-RELATED"/>
    <property type="match status" value="1"/>
</dbReference>
<feature type="region of interest" description="Disordered" evidence="4">
    <location>
        <begin position="344"/>
        <end position="364"/>
    </location>
</feature>
<proteinExistence type="predicted"/>
<name>A0ABT0NAP1_9GAMM</name>
<evidence type="ECO:0000313" key="7">
    <source>
        <dbReference type="Proteomes" id="UP001202831"/>
    </source>
</evidence>
<dbReference type="SMART" id="SM00267">
    <property type="entry name" value="GGDEF"/>
    <property type="match status" value="1"/>
</dbReference>
<protein>
    <recommendedName>
        <fullName evidence="1">diguanylate cyclase</fullName>
        <ecNumber evidence="1">2.7.7.65</ecNumber>
    </recommendedName>
</protein>
<dbReference type="EC" id="2.7.7.65" evidence="1"/>
<comment type="caution">
    <text evidence="6">The sequence shown here is derived from an EMBL/GenBank/DDBJ whole genome shotgun (WGS) entry which is preliminary data.</text>
</comment>
<feature type="domain" description="GGDEF" evidence="5">
    <location>
        <begin position="212"/>
        <end position="348"/>
    </location>
</feature>
<dbReference type="Gene3D" id="3.30.70.270">
    <property type="match status" value="1"/>
</dbReference>
<gene>
    <name evidence="6" type="ORF">L2725_14250</name>
</gene>
<feature type="compositionally biased region" description="Basic and acidic residues" evidence="4">
    <location>
        <begin position="345"/>
        <end position="364"/>
    </location>
</feature>
<dbReference type="InterPro" id="IPR029787">
    <property type="entry name" value="Nucleotide_cyclase"/>
</dbReference>
<dbReference type="EMBL" id="JAKIKT010000005">
    <property type="protein sequence ID" value="MCL2914926.1"/>
    <property type="molecule type" value="Genomic_DNA"/>
</dbReference>
<dbReference type="InterPro" id="IPR043128">
    <property type="entry name" value="Rev_trsase/Diguanyl_cyclase"/>
</dbReference>
<evidence type="ECO:0000313" key="6">
    <source>
        <dbReference type="EMBL" id="MCL2914926.1"/>
    </source>
</evidence>
<sequence length="364" mass="40213">MKIESRTSGDDKELSIKILRQAVPKMTALDIAVTPVNYAVWYEYCLGTNPLLKLEIDKLLSSGTSFTSSTNDRLFKEFLAEPGDAEKLCSVQSETQSLISGLINKIRQISQGTADFSDVLSSYSDQLQDNPTEATLAELIEGLGSELTQVMQKNKGMAASLSQMDKEVNELRNEMESLQNEVMTDPLTTLFNRRAFDHQMQQVFNGATEGDKSFSMMVVDIDFFKKVNDTYGHQTGDKVIAYVGRLLKKGVRSSDFVARYGGEEFVIILPDTDFNIAMTVAEGVRAVINEKKLSIGAENRQSLGRISVSVGVSSFCTDDSIDDCMARADEALYQAKSSGRNCVKGIEKQPSEVKPKDNRRAEPA</sequence>
<keyword evidence="7" id="KW-1185">Reference proteome</keyword>
<dbReference type="PANTHER" id="PTHR45138">
    <property type="entry name" value="REGULATORY COMPONENTS OF SENSORY TRANSDUCTION SYSTEM"/>
    <property type="match status" value="1"/>
</dbReference>
<dbReference type="InterPro" id="IPR050469">
    <property type="entry name" value="Diguanylate_Cyclase"/>
</dbReference>
<dbReference type="NCBIfam" id="TIGR00254">
    <property type="entry name" value="GGDEF"/>
    <property type="match status" value="1"/>
</dbReference>
<organism evidence="6 7">
    <name type="scientific">Shewanella corallii</name>
    <dbReference type="NCBI Taxonomy" id="560080"/>
    <lineage>
        <taxon>Bacteria</taxon>
        <taxon>Pseudomonadati</taxon>
        <taxon>Pseudomonadota</taxon>
        <taxon>Gammaproteobacteria</taxon>
        <taxon>Alteromonadales</taxon>
        <taxon>Shewanellaceae</taxon>
        <taxon>Shewanella</taxon>
    </lineage>
</organism>
<keyword evidence="3" id="KW-0175">Coiled coil</keyword>
<evidence type="ECO:0000259" key="5">
    <source>
        <dbReference type="PROSITE" id="PS50887"/>
    </source>
</evidence>
<feature type="coiled-coil region" evidence="3">
    <location>
        <begin position="154"/>
        <end position="181"/>
    </location>
</feature>
<evidence type="ECO:0000256" key="3">
    <source>
        <dbReference type="SAM" id="Coils"/>
    </source>
</evidence>
<dbReference type="PROSITE" id="PS50887">
    <property type="entry name" value="GGDEF"/>
    <property type="match status" value="1"/>
</dbReference>
<dbReference type="Proteomes" id="UP001202831">
    <property type="component" value="Unassembled WGS sequence"/>
</dbReference>
<comment type="catalytic activity">
    <reaction evidence="2">
        <text>2 GTP = 3',3'-c-di-GMP + 2 diphosphate</text>
        <dbReference type="Rhea" id="RHEA:24898"/>
        <dbReference type="ChEBI" id="CHEBI:33019"/>
        <dbReference type="ChEBI" id="CHEBI:37565"/>
        <dbReference type="ChEBI" id="CHEBI:58805"/>
        <dbReference type="EC" id="2.7.7.65"/>
    </reaction>
</comment>
<evidence type="ECO:0000256" key="2">
    <source>
        <dbReference type="ARBA" id="ARBA00034247"/>
    </source>
</evidence>
<dbReference type="SUPFAM" id="SSF55073">
    <property type="entry name" value="Nucleotide cyclase"/>
    <property type="match status" value="1"/>
</dbReference>
<reference evidence="6 7" key="1">
    <citation type="submission" date="2022-01" db="EMBL/GenBank/DDBJ databases">
        <title>Whole genome-based taxonomy of the Shewanellaceae.</title>
        <authorList>
            <person name="Martin-Rodriguez A.J."/>
        </authorList>
    </citation>
    <scope>NUCLEOTIDE SEQUENCE [LARGE SCALE GENOMIC DNA]</scope>
    <source>
        <strain evidence="6 7">DSM 21332</strain>
    </source>
</reference>
<accession>A0ABT0NAP1</accession>
<evidence type="ECO:0000256" key="1">
    <source>
        <dbReference type="ARBA" id="ARBA00012528"/>
    </source>
</evidence>
<dbReference type="Pfam" id="PF00990">
    <property type="entry name" value="GGDEF"/>
    <property type="match status" value="1"/>
</dbReference>
<evidence type="ECO:0000256" key="4">
    <source>
        <dbReference type="SAM" id="MobiDB-lite"/>
    </source>
</evidence>
<dbReference type="CDD" id="cd01949">
    <property type="entry name" value="GGDEF"/>
    <property type="match status" value="1"/>
</dbReference>
<dbReference type="RefSeq" id="WP_249249555.1">
    <property type="nucleotide sequence ID" value="NZ_JAKIKT010000005.1"/>
</dbReference>
<dbReference type="InterPro" id="IPR000160">
    <property type="entry name" value="GGDEF_dom"/>
</dbReference>